<evidence type="ECO:0000313" key="2">
    <source>
        <dbReference type="EMBL" id="STZ45900.1"/>
    </source>
</evidence>
<dbReference type="SUPFAM" id="SSF51905">
    <property type="entry name" value="FAD/NAD(P)-binding domain"/>
    <property type="match status" value="2"/>
</dbReference>
<dbReference type="AlphaFoldDB" id="A0A378ST09"/>
<feature type="region of interest" description="Disordered" evidence="1">
    <location>
        <begin position="486"/>
        <end position="529"/>
    </location>
</feature>
<dbReference type="Pfam" id="PF13738">
    <property type="entry name" value="Pyr_redox_3"/>
    <property type="match status" value="1"/>
</dbReference>
<name>A0A378ST09_9MYCO</name>
<evidence type="ECO:0000256" key="1">
    <source>
        <dbReference type="SAM" id="MobiDB-lite"/>
    </source>
</evidence>
<evidence type="ECO:0000313" key="3">
    <source>
        <dbReference type="Proteomes" id="UP000254291"/>
    </source>
</evidence>
<dbReference type="Proteomes" id="UP000254291">
    <property type="component" value="Unassembled WGS sequence"/>
</dbReference>
<reference evidence="2 3" key="1">
    <citation type="submission" date="2018-06" db="EMBL/GenBank/DDBJ databases">
        <authorList>
            <consortium name="Pathogen Informatics"/>
            <person name="Doyle S."/>
        </authorList>
    </citation>
    <scope>NUCLEOTIDE SEQUENCE [LARGE SCALE GENOMIC DNA]</scope>
    <source>
        <strain evidence="2 3">NCTC10742</strain>
    </source>
</reference>
<dbReference type="InterPro" id="IPR036188">
    <property type="entry name" value="FAD/NAD-bd_sf"/>
</dbReference>
<sequence>MSDTTTVLIVGAGFAGLGTAIRLLQQGIDDFVVLERADEVGGTWRDNTYPGAACDIPSLLYSYGFEQNPDWSRAYSGSAEILGYIKTMVDKYSLSRFIRFGVNVTGLEFDEESALWTAQTADGSQFTARTAVMASGPLANASLPDIRGLDTFDGHKIHSARWDHDYDMSDKRVAVIGTGASAVQIIPELVKTARSVKVFQRTPGWVLPRPDFSHPQWVRTAFRRLPRVQNVGRQAWFWGHELMAVGMVWDTPVTTGIQLLAKANLRRQVSDTWLRRQLTPNFRAGCKRMLMSSDYYPALQRDNCKLVSWPIATLSPNGIRTADGIEHELDCIVFATGFDVCKAGTPFPIRGAHGRELSDEWSQGAYAYRSVTVAGYPNLFFTFGPNSGPGHNSALVYMEAEINYIVKAIGAIIANDLSTLEVREDRQNNYHGEVQQRLGSTTWNSGCKSWYLTNDGYNGTMYPGFATQFKRALSKVDMGDYVTTPTTARTEHHPTEHAQNGSNVAKVAQGRKAKVAQGRKSAGALPTRSDVKADILDVGVGKVPPKRAASRVRKDA</sequence>
<protein>
    <submittedName>
        <fullName evidence="2">FAD dependent oxidoreductase</fullName>
        <ecNumber evidence="2">1.14.13.84</ecNumber>
    </submittedName>
</protein>
<gene>
    <name evidence="2" type="primary">hapE_15</name>
    <name evidence="2" type="ORF">NCTC10742_05164</name>
</gene>
<dbReference type="Gene3D" id="3.50.50.60">
    <property type="entry name" value="FAD/NAD(P)-binding domain"/>
    <property type="match status" value="2"/>
</dbReference>
<dbReference type="GO" id="GO:0033767">
    <property type="term" value="F:4-hydroxyacetophenone monooxygenase activity"/>
    <property type="evidence" value="ECO:0007669"/>
    <property type="project" value="UniProtKB-EC"/>
</dbReference>
<keyword evidence="2" id="KW-0560">Oxidoreductase</keyword>
<dbReference type="EC" id="1.14.13.84" evidence="2"/>
<dbReference type="PANTHER" id="PTHR42877">
    <property type="entry name" value="L-ORNITHINE N(5)-MONOOXYGENASE-RELATED"/>
    <property type="match status" value="1"/>
</dbReference>
<organism evidence="2 3">
    <name type="scientific">Mycolicibacterium gilvum</name>
    <dbReference type="NCBI Taxonomy" id="1804"/>
    <lineage>
        <taxon>Bacteria</taxon>
        <taxon>Bacillati</taxon>
        <taxon>Actinomycetota</taxon>
        <taxon>Actinomycetes</taxon>
        <taxon>Mycobacteriales</taxon>
        <taxon>Mycobacteriaceae</taxon>
        <taxon>Mycolicibacterium</taxon>
    </lineage>
</organism>
<proteinExistence type="predicted"/>
<dbReference type="RefSeq" id="WP_011895450.1">
    <property type="nucleotide sequence ID" value="NZ_JACKST010000133.1"/>
</dbReference>
<dbReference type="InterPro" id="IPR051209">
    <property type="entry name" value="FAD-bind_Monooxygenase_sf"/>
</dbReference>
<dbReference type="PANTHER" id="PTHR42877:SF4">
    <property type="entry name" value="FAD_NAD(P)-BINDING DOMAIN-CONTAINING PROTEIN-RELATED"/>
    <property type="match status" value="1"/>
</dbReference>
<accession>A0A378ST09</accession>
<dbReference type="EMBL" id="UGQM01000001">
    <property type="protein sequence ID" value="STZ45900.1"/>
    <property type="molecule type" value="Genomic_DNA"/>
</dbReference>